<accession>A0A409XAK3</accession>
<dbReference type="InParanoid" id="A0A409XAK3"/>
<keyword evidence="2" id="KW-1133">Transmembrane helix</keyword>
<protein>
    <submittedName>
        <fullName evidence="3">Uncharacterized protein</fullName>
    </submittedName>
</protein>
<comment type="caution">
    <text evidence="3">The sequence shown here is derived from an EMBL/GenBank/DDBJ whole genome shotgun (WGS) entry which is preliminary data.</text>
</comment>
<feature type="region of interest" description="Disordered" evidence="1">
    <location>
        <begin position="181"/>
        <end position="200"/>
    </location>
</feature>
<feature type="transmembrane region" description="Helical" evidence="2">
    <location>
        <begin position="312"/>
        <end position="331"/>
    </location>
</feature>
<dbReference type="EMBL" id="NHYD01002207">
    <property type="protein sequence ID" value="PPQ87809.1"/>
    <property type="molecule type" value="Genomic_DNA"/>
</dbReference>
<gene>
    <name evidence="3" type="ORF">CVT25_008853</name>
</gene>
<reference evidence="3 4" key="1">
    <citation type="journal article" date="2018" name="Evol. Lett.">
        <title>Horizontal gene cluster transfer increased hallucinogenic mushroom diversity.</title>
        <authorList>
            <person name="Reynolds H.T."/>
            <person name="Vijayakumar V."/>
            <person name="Gluck-Thaler E."/>
            <person name="Korotkin H.B."/>
            <person name="Matheny P.B."/>
            <person name="Slot J.C."/>
        </authorList>
    </citation>
    <scope>NUCLEOTIDE SEQUENCE [LARGE SCALE GENOMIC DNA]</scope>
    <source>
        <strain evidence="3 4">2631</strain>
    </source>
</reference>
<feature type="compositionally biased region" description="Polar residues" evidence="1">
    <location>
        <begin position="187"/>
        <end position="197"/>
    </location>
</feature>
<dbReference type="AlphaFoldDB" id="A0A409XAK3"/>
<evidence type="ECO:0000256" key="1">
    <source>
        <dbReference type="SAM" id="MobiDB-lite"/>
    </source>
</evidence>
<sequence length="354" mass="39956">MPRATAAASATSLRLLVENNDDDVTTSPSTLASHTTLASDLKYYCGSGIRVVGAQTSSCFGRFPLVVNDDSATAKDDDSNHIFLCFNSMLPTAEHRQCITELEVQDALLTILLKGFLRMQSVLGVEFDLQFFEGPYERMRRMRIGELLYKGSRGGVRRMRSNQENKKRRMDEVERKMRKMQLRQQQPASVTAPSANDAQIPARPHPILPSLLPRTHVCLQIGTRAPRCAAHIVHDCARGPAGFGRVIAMEKRIREGLERAENAATEDSEGCAQELEEYDASSVADWYAGIDYWGFRVWIRVRVYVHTLRTPAYPSLLLVSSFFLFIVFLPASDIRPLPLRFYFVLKPSFLVFKF</sequence>
<dbReference type="Proteomes" id="UP000283269">
    <property type="component" value="Unassembled WGS sequence"/>
</dbReference>
<keyword evidence="4" id="KW-1185">Reference proteome</keyword>
<evidence type="ECO:0000313" key="3">
    <source>
        <dbReference type="EMBL" id="PPQ87809.1"/>
    </source>
</evidence>
<proteinExistence type="predicted"/>
<evidence type="ECO:0000256" key="2">
    <source>
        <dbReference type="SAM" id="Phobius"/>
    </source>
</evidence>
<keyword evidence="2" id="KW-0472">Membrane</keyword>
<name>A0A409XAK3_PSICY</name>
<organism evidence="3 4">
    <name type="scientific">Psilocybe cyanescens</name>
    <dbReference type="NCBI Taxonomy" id="93625"/>
    <lineage>
        <taxon>Eukaryota</taxon>
        <taxon>Fungi</taxon>
        <taxon>Dikarya</taxon>
        <taxon>Basidiomycota</taxon>
        <taxon>Agaricomycotina</taxon>
        <taxon>Agaricomycetes</taxon>
        <taxon>Agaricomycetidae</taxon>
        <taxon>Agaricales</taxon>
        <taxon>Agaricineae</taxon>
        <taxon>Strophariaceae</taxon>
        <taxon>Psilocybe</taxon>
    </lineage>
</organism>
<keyword evidence="2" id="KW-0812">Transmembrane</keyword>
<evidence type="ECO:0000313" key="4">
    <source>
        <dbReference type="Proteomes" id="UP000283269"/>
    </source>
</evidence>